<feature type="transmembrane region" description="Helical" evidence="5">
    <location>
        <begin position="70"/>
        <end position="90"/>
    </location>
</feature>
<feature type="region of interest" description="Disordered" evidence="4">
    <location>
        <begin position="223"/>
        <end position="248"/>
    </location>
</feature>
<evidence type="ECO:0000259" key="7">
    <source>
        <dbReference type="PROSITE" id="PS51294"/>
    </source>
</evidence>
<keyword evidence="5" id="KW-0472">Membrane</keyword>
<dbReference type="PANTHER" id="PTHR47999:SF124">
    <property type="entry name" value="MYB TRANSCRIPTION FACTOR 42"/>
    <property type="match status" value="1"/>
</dbReference>
<accession>A0A7J7D561</accession>
<gene>
    <name evidence="8" type="ORF">HS088_TW10G00495</name>
</gene>
<dbReference type="InterPro" id="IPR017930">
    <property type="entry name" value="Myb_dom"/>
</dbReference>
<dbReference type="SUPFAM" id="SSF46689">
    <property type="entry name" value="Homeodomain-like"/>
    <property type="match status" value="1"/>
</dbReference>
<evidence type="ECO:0000259" key="6">
    <source>
        <dbReference type="PROSITE" id="PS50090"/>
    </source>
</evidence>
<dbReference type="Proteomes" id="UP000593562">
    <property type="component" value="Unassembled WGS sequence"/>
</dbReference>
<dbReference type="InterPro" id="IPR009057">
    <property type="entry name" value="Homeodomain-like_sf"/>
</dbReference>
<evidence type="ECO:0000313" key="8">
    <source>
        <dbReference type="EMBL" id="KAF5741497.1"/>
    </source>
</evidence>
<dbReference type="InterPro" id="IPR001005">
    <property type="entry name" value="SANT/Myb"/>
</dbReference>
<evidence type="ECO:0000256" key="2">
    <source>
        <dbReference type="ARBA" id="ARBA00023125"/>
    </source>
</evidence>
<protein>
    <submittedName>
        <fullName evidence="8">Uncharacterized protein</fullName>
    </submittedName>
</protein>
<dbReference type="CDD" id="cd00167">
    <property type="entry name" value="SANT"/>
    <property type="match status" value="1"/>
</dbReference>
<evidence type="ECO:0000256" key="1">
    <source>
        <dbReference type="ARBA" id="ARBA00004123"/>
    </source>
</evidence>
<dbReference type="GO" id="GO:0005634">
    <property type="term" value="C:nucleus"/>
    <property type="evidence" value="ECO:0007669"/>
    <property type="project" value="UniProtKB-SubCell"/>
</dbReference>
<sequence length="568" mass="65842">MMAGFRDLEIQLTTNEGRSLNRNQSPDHANDALHQRESRKMRRIALFLGSFILEGLSIAFDQLSTPKKPIYAFMSMITASLGLLLSIIELCYRVRENEIISQLLREASENFGFFISIWQCVYTVVQYVYLYEKRIDSPIKISVLPLIFLICVAISTLYNNYCSDSSTRRHSYITRESSVDASRTTTLSRVESPVSLTNARAIEETERLEEDYPGELITLYQRTSDSSTRRRRHPYRTRESSDDASWTTTMSRVESSVPLGNARAIEETEPLVEDDPRLGELITLLYQQTIDSSTQRRRRPYITRESSVDALRTITSSRVESSVSLGNARAIEETEPLVEDDPGGLITLPPRTREDPWTPGEDKKLLDYVTSYGAWNWPEVPKFAGLSRSEKSCRLRWMNYLDPNVHLWFLGLLRSSLRLTRMDYLDPNGRRGNHIKEKDEILIRAHETLGNRWSVIAGRLPGITHCDRYIYRLTKCEGRGKRQKTILNIDDEIPRMERRLNKLQEALDGKYGWMTRKDICAALNRMTRRVRDMRGQLVSSKEHLKRFQKALHEDEEDNRFMANYLART</sequence>
<keyword evidence="5" id="KW-1133">Transmembrane helix</keyword>
<name>A0A7J7D561_TRIWF</name>
<dbReference type="Pfam" id="PF00249">
    <property type="entry name" value="Myb_DNA-binding"/>
    <property type="match status" value="1"/>
</dbReference>
<evidence type="ECO:0000256" key="4">
    <source>
        <dbReference type="SAM" id="MobiDB-lite"/>
    </source>
</evidence>
<dbReference type="PROSITE" id="PS50090">
    <property type="entry name" value="MYB_LIKE"/>
    <property type="match status" value="1"/>
</dbReference>
<keyword evidence="9" id="KW-1185">Reference proteome</keyword>
<feature type="domain" description="Myb-like" evidence="6">
    <location>
        <begin position="349"/>
        <end position="401"/>
    </location>
</feature>
<dbReference type="GO" id="GO:0003677">
    <property type="term" value="F:DNA binding"/>
    <property type="evidence" value="ECO:0007669"/>
    <property type="project" value="UniProtKB-KW"/>
</dbReference>
<keyword evidence="5" id="KW-0812">Transmembrane</keyword>
<feature type="domain" description="HTH myb-type" evidence="7">
    <location>
        <begin position="350"/>
        <end position="405"/>
    </location>
</feature>
<dbReference type="Gene3D" id="1.10.10.60">
    <property type="entry name" value="Homeodomain-like"/>
    <property type="match status" value="2"/>
</dbReference>
<dbReference type="PROSITE" id="PS51294">
    <property type="entry name" value="HTH_MYB"/>
    <property type="match status" value="1"/>
</dbReference>
<dbReference type="InParanoid" id="A0A7J7D561"/>
<feature type="transmembrane region" description="Helical" evidence="5">
    <location>
        <begin position="111"/>
        <end position="129"/>
    </location>
</feature>
<feature type="transmembrane region" description="Helical" evidence="5">
    <location>
        <begin position="141"/>
        <end position="161"/>
    </location>
</feature>
<evidence type="ECO:0000313" key="9">
    <source>
        <dbReference type="Proteomes" id="UP000593562"/>
    </source>
</evidence>
<dbReference type="InterPro" id="IPR015495">
    <property type="entry name" value="Myb_TF_plants"/>
</dbReference>
<proteinExistence type="predicted"/>
<comment type="subcellular location">
    <subcellularLocation>
        <location evidence="1">Nucleus</location>
    </subcellularLocation>
</comment>
<dbReference type="SMART" id="SM00717">
    <property type="entry name" value="SANT"/>
    <property type="match status" value="2"/>
</dbReference>
<keyword evidence="2" id="KW-0238">DNA-binding</keyword>
<feature type="transmembrane region" description="Helical" evidence="5">
    <location>
        <begin position="44"/>
        <end position="64"/>
    </location>
</feature>
<dbReference type="PANTHER" id="PTHR47999">
    <property type="entry name" value="TRANSCRIPTION FACTOR MYB8-RELATED-RELATED"/>
    <property type="match status" value="1"/>
</dbReference>
<keyword evidence="3" id="KW-0539">Nucleus</keyword>
<comment type="caution">
    <text evidence="8">The sequence shown here is derived from an EMBL/GenBank/DDBJ whole genome shotgun (WGS) entry which is preliminary data.</text>
</comment>
<dbReference type="EMBL" id="JAAARO010000010">
    <property type="protein sequence ID" value="KAF5741497.1"/>
    <property type="molecule type" value="Genomic_DNA"/>
</dbReference>
<organism evidence="8 9">
    <name type="scientific">Tripterygium wilfordii</name>
    <name type="common">Thunder God vine</name>
    <dbReference type="NCBI Taxonomy" id="458696"/>
    <lineage>
        <taxon>Eukaryota</taxon>
        <taxon>Viridiplantae</taxon>
        <taxon>Streptophyta</taxon>
        <taxon>Embryophyta</taxon>
        <taxon>Tracheophyta</taxon>
        <taxon>Spermatophyta</taxon>
        <taxon>Magnoliopsida</taxon>
        <taxon>eudicotyledons</taxon>
        <taxon>Gunneridae</taxon>
        <taxon>Pentapetalae</taxon>
        <taxon>rosids</taxon>
        <taxon>fabids</taxon>
        <taxon>Celastrales</taxon>
        <taxon>Celastraceae</taxon>
        <taxon>Tripterygium</taxon>
    </lineage>
</organism>
<evidence type="ECO:0000256" key="5">
    <source>
        <dbReference type="SAM" id="Phobius"/>
    </source>
</evidence>
<reference evidence="8 9" key="1">
    <citation type="journal article" date="2020" name="Nat. Commun.">
        <title>Genome of Tripterygium wilfordii and identification of cytochrome P450 involved in triptolide biosynthesis.</title>
        <authorList>
            <person name="Tu L."/>
            <person name="Su P."/>
            <person name="Zhang Z."/>
            <person name="Gao L."/>
            <person name="Wang J."/>
            <person name="Hu T."/>
            <person name="Zhou J."/>
            <person name="Zhang Y."/>
            <person name="Zhao Y."/>
            <person name="Liu Y."/>
            <person name="Song Y."/>
            <person name="Tong Y."/>
            <person name="Lu Y."/>
            <person name="Yang J."/>
            <person name="Xu C."/>
            <person name="Jia M."/>
            <person name="Peters R.J."/>
            <person name="Huang L."/>
            <person name="Gao W."/>
        </authorList>
    </citation>
    <scope>NUCLEOTIDE SEQUENCE [LARGE SCALE GENOMIC DNA]</scope>
    <source>
        <strain evidence="9">cv. XIE 37</strain>
        <tissue evidence="8">Leaf</tissue>
    </source>
</reference>
<dbReference type="AlphaFoldDB" id="A0A7J7D561"/>
<evidence type="ECO:0000256" key="3">
    <source>
        <dbReference type="ARBA" id="ARBA00023242"/>
    </source>
</evidence>